<comment type="caution">
    <text evidence="3">The sequence shown here is derived from an EMBL/GenBank/DDBJ whole genome shotgun (WGS) entry which is preliminary data.</text>
</comment>
<dbReference type="AlphaFoldDB" id="T1A5C1"/>
<dbReference type="PROSITE" id="PS51898">
    <property type="entry name" value="TYR_RECOMBINASE"/>
    <property type="match status" value="1"/>
</dbReference>
<dbReference type="SUPFAM" id="SSF56349">
    <property type="entry name" value="DNA breaking-rejoining enzymes"/>
    <property type="match status" value="1"/>
</dbReference>
<gene>
    <name evidence="3" type="ORF">B2A_06671</name>
</gene>
<keyword evidence="1" id="KW-0233">DNA recombination</keyword>
<reference evidence="3" key="1">
    <citation type="submission" date="2013-08" db="EMBL/GenBank/DDBJ databases">
        <authorList>
            <person name="Mendez C."/>
            <person name="Richter M."/>
            <person name="Ferrer M."/>
            <person name="Sanchez J."/>
        </authorList>
    </citation>
    <scope>NUCLEOTIDE SEQUENCE</scope>
</reference>
<dbReference type="InterPro" id="IPR011010">
    <property type="entry name" value="DNA_brk_join_enz"/>
</dbReference>
<protein>
    <submittedName>
        <fullName evidence="3">Integrase family protein</fullName>
    </submittedName>
</protein>
<feature type="domain" description="Tyr recombinase" evidence="2">
    <location>
        <begin position="105"/>
        <end position="246"/>
    </location>
</feature>
<evidence type="ECO:0000259" key="2">
    <source>
        <dbReference type="PROSITE" id="PS51898"/>
    </source>
</evidence>
<dbReference type="InterPro" id="IPR002104">
    <property type="entry name" value="Integrase_catalytic"/>
</dbReference>
<accession>T1A5C1</accession>
<dbReference type="Gene3D" id="1.10.443.10">
    <property type="entry name" value="Intergrase catalytic core"/>
    <property type="match status" value="1"/>
</dbReference>
<dbReference type="GO" id="GO:0015074">
    <property type="term" value="P:DNA integration"/>
    <property type="evidence" value="ECO:0007669"/>
    <property type="project" value="InterPro"/>
</dbReference>
<sequence length="246" mass="28290">MSDYEGIFADLLTEFVAFKRSMGFKYVSETYELRRFARLTTTFSLERPVLTDELVDAWSAQGPMEGLRTRSRRIYVLRQFALFLNTMGYEASIPIPERPTRHYTFVPYIFTTPELDRIFTAADRLMPCHRSTIPLAMPIVLRMLYGCGLRISEALNLENRHVHRESGVLEISQSKFGKDRLVPMSPSLTEVCRQYAAIAHPDAIADAYFFAHLDGRPLTQNNVYRRFREVLWQSGISHGGKGKGPR</sequence>
<dbReference type="Pfam" id="PF00589">
    <property type="entry name" value="Phage_integrase"/>
    <property type="match status" value="1"/>
</dbReference>
<reference evidence="3" key="2">
    <citation type="journal article" date="2014" name="ISME J.">
        <title>Microbial stratification in low pH oxic and suboxic macroscopic growths along an acid mine drainage.</title>
        <authorList>
            <person name="Mendez-Garcia C."/>
            <person name="Mesa V."/>
            <person name="Sprenger R.R."/>
            <person name="Richter M."/>
            <person name="Diez M.S."/>
            <person name="Solano J."/>
            <person name="Bargiela R."/>
            <person name="Golyshina O.V."/>
            <person name="Manteca A."/>
            <person name="Ramos J.L."/>
            <person name="Gallego J.R."/>
            <person name="Llorente I."/>
            <person name="Martins Dos Santos V.A."/>
            <person name="Jensen O.N."/>
            <person name="Pelaez A.I."/>
            <person name="Sanchez J."/>
            <person name="Ferrer M."/>
        </authorList>
    </citation>
    <scope>NUCLEOTIDE SEQUENCE</scope>
</reference>
<proteinExistence type="predicted"/>
<name>T1A5C1_9ZZZZ</name>
<evidence type="ECO:0000256" key="1">
    <source>
        <dbReference type="ARBA" id="ARBA00023172"/>
    </source>
</evidence>
<feature type="non-terminal residue" evidence="3">
    <location>
        <position position="246"/>
    </location>
</feature>
<dbReference type="GO" id="GO:0003677">
    <property type="term" value="F:DNA binding"/>
    <property type="evidence" value="ECO:0007669"/>
    <property type="project" value="InterPro"/>
</dbReference>
<dbReference type="EMBL" id="AUZZ01004735">
    <property type="protein sequence ID" value="EQD52152.1"/>
    <property type="molecule type" value="Genomic_DNA"/>
</dbReference>
<organism evidence="3">
    <name type="scientific">mine drainage metagenome</name>
    <dbReference type="NCBI Taxonomy" id="410659"/>
    <lineage>
        <taxon>unclassified sequences</taxon>
        <taxon>metagenomes</taxon>
        <taxon>ecological metagenomes</taxon>
    </lineage>
</organism>
<dbReference type="InterPro" id="IPR013762">
    <property type="entry name" value="Integrase-like_cat_sf"/>
</dbReference>
<dbReference type="GO" id="GO:0006310">
    <property type="term" value="P:DNA recombination"/>
    <property type="evidence" value="ECO:0007669"/>
    <property type="project" value="UniProtKB-KW"/>
</dbReference>
<evidence type="ECO:0000313" key="3">
    <source>
        <dbReference type="EMBL" id="EQD52152.1"/>
    </source>
</evidence>